<dbReference type="EMBL" id="MFZI01000040">
    <property type="protein sequence ID" value="OGK20088.1"/>
    <property type="molecule type" value="Genomic_DNA"/>
</dbReference>
<dbReference type="AlphaFoldDB" id="A0A1F7GM74"/>
<proteinExistence type="predicted"/>
<dbReference type="InterPro" id="IPR054495">
    <property type="entry name" value="DUF488-N3a"/>
</dbReference>
<protein>
    <recommendedName>
        <fullName evidence="1">DUF488 domain-containing protein</fullName>
    </recommendedName>
</protein>
<gene>
    <name evidence="2" type="ORF">A2866_01005</name>
</gene>
<accession>A0A1F7GM74</accession>
<dbReference type="Pfam" id="PF22751">
    <property type="entry name" value="DUF488-N3a"/>
    <property type="match status" value="1"/>
</dbReference>
<evidence type="ECO:0000313" key="2">
    <source>
        <dbReference type="EMBL" id="OGK20088.1"/>
    </source>
</evidence>
<reference evidence="2 3" key="1">
    <citation type="journal article" date="2016" name="Nat. Commun.">
        <title>Thousands of microbial genomes shed light on interconnected biogeochemical processes in an aquifer system.</title>
        <authorList>
            <person name="Anantharaman K."/>
            <person name="Brown C.T."/>
            <person name="Hug L.A."/>
            <person name="Sharon I."/>
            <person name="Castelle C.J."/>
            <person name="Probst A.J."/>
            <person name="Thomas B.C."/>
            <person name="Singh A."/>
            <person name="Wilkins M.J."/>
            <person name="Karaoz U."/>
            <person name="Brodie E.L."/>
            <person name="Williams K.H."/>
            <person name="Hubbard S.S."/>
            <person name="Banfield J.F."/>
        </authorList>
    </citation>
    <scope>NUCLEOTIDE SEQUENCE [LARGE SCALE GENOMIC DNA]</scope>
</reference>
<organism evidence="2 3">
    <name type="scientific">Candidatus Roizmanbacteria bacterium RIFCSPHIGHO2_01_FULL_39_8</name>
    <dbReference type="NCBI Taxonomy" id="1802033"/>
    <lineage>
        <taxon>Bacteria</taxon>
        <taxon>Candidatus Roizmaniibacteriota</taxon>
    </lineage>
</organism>
<comment type="caution">
    <text evidence="2">The sequence shown here is derived from an EMBL/GenBank/DDBJ whole genome shotgun (WGS) entry which is preliminary data.</text>
</comment>
<name>A0A1F7GM74_9BACT</name>
<sequence length="122" mass="14711">MLNIASKSIQRKKNKSDGIRICIMRRIEKVYDFDIWLPKLAPPEELLKLYVIKKKITWNEFKKRFTKEVLIKNKEYVKILILLSKKKKITLLCWEESPKKCHRRLVAEECKRINSKLNVVLR</sequence>
<dbReference type="Proteomes" id="UP000177026">
    <property type="component" value="Unassembled WGS sequence"/>
</dbReference>
<feature type="domain" description="DUF488" evidence="1">
    <location>
        <begin position="6"/>
        <end position="108"/>
    </location>
</feature>
<evidence type="ECO:0000313" key="3">
    <source>
        <dbReference type="Proteomes" id="UP000177026"/>
    </source>
</evidence>
<evidence type="ECO:0000259" key="1">
    <source>
        <dbReference type="Pfam" id="PF22751"/>
    </source>
</evidence>